<dbReference type="EMBL" id="QEXV01000001">
    <property type="protein sequence ID" value="PWE18176.1"/>
    <property type="molecule type" value="Genomic_DNA"/>
</dbReference>
<name>A0A2U2BVY0_9PROT</name>
<keyword evidence="2" id="KW-1185">Reference proteome</keyword>
<evidence type="ECO:0000313" key="2">
    <source>
        <dbReference type="Proteomes" id="UP000245168"/>
    </source>
</evidence>
<accession>A0A2U2BVY0</accession>
<protein>
    <submittedName>
        <fullName evidence="1">Uncharacterized protein</fullName>
    </submittedName>
</protein>
<proteinExistence type="predicted"/>
<dbReference type="AlphaFoldDB" id="A0A2U2BVY0"/>
<organism evidence="1 2">
    <name type="scientific">Marinicauda salina</name>
    <dbReference type="NCBI Taxonomy" id="2135793"/>
    <lineage>
        <taxon>Bacteria</taxon>
        <taxon>Pseudomonadati</taxon>
        <taxon>Pseudomonadota</taxon>
        <taxon>Alphaproteobacteria</taxon>
        <taxon>Maricaulales</taxon>
        <taxon>Maricaulaceae</taxon>
        <taxon>Marinicauda</taxon>
    </lineage>
</organism>
<sequence>MLAAGIAGVSLAACVTTDSDLACVQPDPGEQAVFTAIVAHDEARLADLMSPSSADLAEQVRELDPEVRDQIFGRRMGDRSVRSVLMQPPICVHRREAGENQRISYAFPEGRLQGLQNPDLPGPEFGRGGYDHAACRFEFVDERWRLTDACLTTFTTRQPAS</sequence>
<evidence type="ECO:0000313" key="1">
    <source>
        <dbReference type="EMBL" id="PWE18176.1"/>
    </source>
</evidence>
<gene>
    <name evidence="1" type="ORF">DDZ18_00760</name>
</gene>
<dbReference type="Proteomes" id="UP000245168">
    <property type="component" value="Unassembled WGS sequence"/>
</dbReference>
<comment type="caution">
    <text evidence="1">The sequence shown here is derived from an EMBL/GenBank/DDBJ whole genome shotgun (WGS) entry which is preliminary data.</text>
</comment>
<reference evidence="2" key="1">
    <citation type="submission" date="2018-05" db="EMBL/GenBank/DDBJ databases">
        <authorList>
            <person name="Liu B.-T."/>
        </authorList>
    </citation>
    <scope>NUCLEOTIDE SEQUENCE [LARGE SCALE GENOMIC DNA]</scope>
    <source>
        <strain evidence="2">WD6-1</strain>
    </source>
</reference>